<evidence type="ECO:0000256" key="7">
    <source>
        <dbReference type="SAM" id="Coils"/>
    </source>
</evidence>
<evidence type="ECO:0000256" key="1">
    <source>
        <dbReference type="ARBA" id="ARBA00000085"/>
    </source>
</evidence>
<evidence type="ECO:0000256" key="6">
    <source>
        <dbReference type="PROSITE-ProRule" id="PRU00339"/>
    </source>
</evidence>
<dbReference type="InterPro" id="IPR050482">
    <property type="entry name" value="Sensor_HK_TwoCompSys"/>
</dbReference>
<proteinExistence type="predicted"/>
<keyword evidence="5" id="KW-0902">Two-component regulatory system</keyword>
<dbReference type="InterPro" id="IPR019734">
    <property type="entry name" value="TPR_rpt"/>
</dbReference>
<evidence type="ECO:0000256" key="4">
    <source>
        <dbReference type="ARBA" id="ARBA00022777"/>
    </source>
</evidence>
<comment type="catalytic activity">
    <reaction evidence="1">
        <text>ATP + protein L-histidine = ADP + protein N-phospho-L-histidine.</text>
        <dbReference type="EC" id="2.7.13.3"/>
    </reaction>
</comment>
<dbReference type="SMART" id="SM00028">
    <property type="entry name" value="TPR"/>
    <property type="match status" value="4"/>
</dbReference>
<reference evidence="10" key="2">
    <citation type="submission" date="2020-09" db="EMBL/GenBank/DDBJ databases">
        <authorList>
            <person name="Sun Q."/>
            <person name="Ohkuma M."/>
        </authorList>
    </citation>
    <scope>NUCLEOTIDE SEQUENCE</scope>
    <source>
        <strain evidence="10">JCM 12862</strain>
    </source>
</reference>
<evidence type="ECO:0000259" key="9">
    <source>
        <dbReference type="PROSITE" id="PS50109"/>
    </source>
</evidence>
<dbReference type="PROSITE" id="PS50005">
    <property type="entry name" value="TPR"/>
    <property type="match status" value="1"/>
</dbReference>
<organism evidence="10 11">
    <name type="scientific">Yeosuana aromativorans</name>
    <dbReference type="NCBI Taxonomy" id="288019"/>
    <lineage>
        <taxon>Bacteria</taxon>
        <taxon>Pseudomonadati</taxon>
        <taxon>Bacteroidota</taxon>
        <taxon>Flavobacteriia</taxon>
        <taxon>Flavobacteriales</taxon>
        <taxon>Flavobacteriaceae</taxon>
        <taxon>Yeosuana</taxon>
    </lineage>
</organism>
<evidence type="ECO:0000313" key="11">
    <source>
        <dbReference type="Proteomes" id="UP000612329"/>
    </source>
</evidence>
<dbReference type="Pfam" id="PF00515">
    <property type="entry name" value="TPR_1"/>
    <property type="match status" value="1"/>
</dbReference>
<dbReference type="Gene3D" id="3.30.565.10">
    <property type="entry name" value="Histidine kinase-like ATPase, C-terminal domain"/>
    <property type="match status" value="1"/>
</dbReference>
<feature type="coiled-coil region" evidence="7">
    <location>
        <begin position="457"/>
        <end position="487"/>
    </location>
</feature>
<keyword evidence="8" id="KW-0472">Membrane</keyword>
<dbReference type="GO" id="GO:0004673">
    <property type="term" value="F:protein histidine kinase activity"/>
    <property type="evidence" value="ECO:0007669"/>
    <property type="project" value="UniProtKB-EC"/>
</dbReference>
<dbReference type="PANTHER" id="PTHR24421:SF10">
    <property type="entry name" value="NITRATE_NITRITE SENSOR PROTEIN NARQ"/>
    <property type="match status" value="1"/>
</dbReference>
<keyword evidence="8" id="KW-0812">Transmembrane</keyword>
<reference evidence="10" key="1">
    <citation type="journal article" date="2014" name="Int. J. Syst. Evol. Microbiol.">
        <title>Complete genome sequence of Corynebacterium casei LMG S-19264T (=DSM 44701T), isolated from a smear-ripened cheese.</title>
        <authorList>
            <consortium name="US DOE Joint Genome Institute (JGI-PGF)"/>
            <person name="Walter F."/>
            <person name="Albersmeier A."/>
            <person name="Kalinowski J."/>
            <person name="Ruckert C."/>
        </authorList>
    </citation>
    <scope>NUCLEOTIDE SEQUENCE</scope>
    <source>
        <strain evidence="10">JCM 12862</strain>
    </source>
</reference>
<dbReference type="InterPro" id="IPR003594">
    <property type="entry name" value="HATPase_dom"/>
</dbReference>
<keyword evidence="6" id="KW-0802">TPR repeat</keyword>
<name>A0A8J3BR94_9FLAO</name>
<dbReference type="SMART" id="SM00387">
    <property type="entry name" value="HATPase_c"/>
    <property type="match status" value="1"/>
</dbReference>
<dbReference type="Gene3D" id="1.25.40.10">
    <property type="entry name" value="Tetratricopeptide repeat domain"/>
    <property type="match status" value="2"/>
</dbReference>
<feature type="repeat" description="TPR" evidence="6">
    <location>
        <begin position="180"/>
        <end position="213"/>
    </location>
</feature>
<dbReference type="InterPro" id="IPR011990">
    <property type="entry name" value="TPR-like_helical_dom_sf"/>
</dbReference>
<evidence type="ECO:0000313" key="10">
    <source>
        <dbReference type="EMBL" id="GGK22017.1"/>
    </source>
</evidence>
<evidence type="ECO:0000256" key="8">
    <source>
        <dbReference type="SAM" id="Phobius"/>
    </source>
</evidence>
<dbReference type="PROSITE" id="PS50109">
    <property type="entry name" value="HIS_KIN"/>
    <property type="match status" value="1"/>
</dbReference>
<dbReference type="Pfam" id="PF13181">
    <property type="entry name" value="TPR_8"/>
    <property type="match status" value="1"/>
</dbReference>
<dbReference type="InterPro" id="IPR004358">
    <property type="entry name" value="Sig_transdc_His_kin-like_C"/>
</dbReference>
<keyword evidence="3" id="KW-0808">Transferase</keyword>
<gene>
    <name evidence="10" type="ORF">GCM10007962_15220</name>
</gene>
<keyword evidence="11" id="KW-1185">Reference proteome</keyword>
<dbReference type="AlphaFoldDB" id="A0A8J3BR94"/>
<dbReference type="SUPFAM" id="SSF55874">
    <property type="entry name" value="ATPase domain of HSP90 chaperone/DNA topoisomerase II/histidine kinase"/>
    <property type="match status" value="1"/>
</dbReference>
<dbReference type="SUPFAM" id="SSF48452">
    <property type="entry name" value="TPR-like"/>
    <property type="match status" value="2"/>
</dbReference>
<dbReference type="CDD" id="cd16917">
    <property type="entry name" value="HATPase_UhpB-NarQ-NarX-like"/>
    <property type="match status" value="1"/>
</dbReference>
<dbReference type="EC" id="2.7.13.3" evidence="2"/>
<feature type="transmembrane region" description="Helical" evidence="8">
    <location>
        <begin position="361"/>
        <end position="381"/>
    </location>
</feature>
<protein>
    <recommendedName>
        <fullName evidence="2">histidine kinase</fullName>
        <ecNumber evidence="2">2.7.13.3</ecNumber>
    </recommendedName>
</protein>
<evidence type="ECO:0000256" key="5">
    <source>
        <dbReference type="ARBA" id="ARBA00023012"/>
    </source>
</evidence>
<dbReference type="PROSITE" id="PS50293">
    <property type="entry name" value="TPR_REGION"/>
    <property type="match status" value="1"/>
</dbReference>
<dbReference type="EMBL" id="BMNR01000003">
    <property type="protein sequence ID" value="GGK22017.1"/>
    <property type="molecule type" value="Genomic_DNA"/>
</dbReference>
<keyword evidence="7" id="KW-0175">Coiled coil</keyword>
<dbReference type="PRINTS" id="PR00344">
    <property type="entry name" value="BCTRLSENSOR"/>
</dbReference>
<sequence>MLYRAFQLVKIPQKDSLSLSYLNDISYHSYITQDSVLFFKSSGKAMTLAKNLGDIQKQADIHWNYGAYYLTDNNLDSSYYHYQKAKQLFERAGNHFFAARMRYNMAYILGRLRDYTGAEVFLFQAIETLEPMEKHKQLYQCYNLLGVVYEELEEYQKSINYHKEALKHLKHLDFKFPFLQDSYNNIGLIYQKQGNHQTAISYFNKALDTKDLKKNDLFLYARLLDNRAFSKLKNNETTNLPQEFMEALHIRDSMGTIPGVIMSRFHLSEFYAKANDTARAFYQARTSYQLAHNIQNNRDILLALELLARLDPKNKDQYLQNYIALNKRVALKERKTRNKFTRIQYETDRYIERNEQLSSEMNWIVAGGMVSVLLVILLFGIHRQNSRNKLLKLEYEQQQANEKIYRLTLQEQEKLQQGRNQERIRISEDLHDSILSDLFALRMGWAYLDLYGQTKELQKHRSNLQELQQIEKKIRELSHDLKNKMIEYPMDFIFIVEGLLQKRSKLGKFNYTFVHDGNIPWEQIDNLIKVHLYHIIEEGLQNCIKHAQASNFSLKFIWHEEQLILKMADDGIGLKTKRPAGIGLKNIKSRVKKMNGTFELESRHGQGTKITISIPLIINRP</sequence>
<dbReference type="InterPro" id="IPR005467">
    <property type="entry name" value="His_kinase_dom"/>
</dbReference>
<accession>A0A8J3BR94</accession>
<keyword evidence="8" id="KW-1133">Transmembrane helix</keyword>
<dbReference type="InterPro" id="IPR036890">
    <property type="entry name" value="HATPase_C_sf"/>
</dbReference>
<keyword evidence="4" id="KW-0418">Kinase</keyword>
<feature type="domain" description="Histidine kinase" evidence="9">
    <location>
        <begin position="532"/>
        <end position="618"/>
    </location>
</feature>
<comment type="caution">
    <text evidence="10">The sequence shown here is derived from an EMBL/GenBank/DDBJ whole genome shotgun (WGS) entry which is preliminary data.</text>
</comment>
<dbReference type="PANTHER" id="PTHR24421">
    <property type="entry name" value="NITRATE/NITRITE SENSOR PROTEIN NARX-RELATED"/>
    <property type="match status" value="1"/>
</dbReference>
<evidence type="ECO:0000256" key="3">
    <source>
        <dbReference type="ARBA" id="ARBA00022679"/>
    </source>
</evidence>
<dbReference type="Pfam" id="PF02518">
    <property type="entry name" value="HATPase_c"/>
    <property type="match status" value="1"/>
</dbReference>
<dbReference type="GO" id="GO:0000160">
    <property type="term" value="P:phosphorelay signal transduction system"/>
    <property type="evidence" value="ECO:0007669"/>
    <property type="project" value="UniProtKB-KW"/>
</dbReference>
<dbReference type="Gene3D" id="1.20.5.1930">
    <property type="match status" value="1"/>
</dbReference>
<evidence type="ECO:0000256" key="2">
    <source>
        <dbReference type="ARBA" id="ARBA00012438"/>
    </source>
</evidence>
<dbReference type="Proteomes" id="UP000612329">
    <property type="component" value="Unassembled WGS sequence"/>
</dbReference>